<organism evidence="1 2">
    <name type="scientific">Thanatephorus cucumeris (strain AG1-IB / isolate 7/3/14)</name>
    <name type="common">Lettuce bottom rot fungus</name>
    <name type="synonym">Rhizoctonia solani</name>
    <dbReference type="NCBI Taxonomy" id="1108050"/>
    <lineage>
        <taxon>Eukaryota</taxon>
        <taxon>Fungi</taxon>
        <taxon>Dikarya</taxon>
        <taxon>Basidiomycota</taxon>
        <taxon>Agaricomycotina</taxon>
        <taxon>Agaricomycetes</taxon>
        <taxon>Cantharellales</taxon>
        <taxon>Ceratobasidiaceae</taxon>
        <taxon>Rhizoctonia</taxon>
        <taxon>Rhizoctonia solani AG-1</taxon>
    </lineage>
</organism>
<gene>
    <name evidence="1" type="ORF">RSOLAG1IB_01825</name>
</gene>
<protein>
    <submittedName>
        <fullName evidence="1">Uncharacterized protein</fullName>
    </submittedName>
</protein>
<dbReference type="Proteomes" id="UP000059188">
    <property type="component" value="Unassembled WGS sequence"/>
</dbReference>
<sequence length="167" mass="18416">MSSLNHNIPDFAPPLNYRHKIDPNAAWVSSRPSSFAPAARGRSPPPPRILAPTTIWGTPVPNWKIDDQVLVQLYSPGGEWHQATVLAVFPPVEFETLSEAQLETLPPARLAKMTAQYTVKIVEGDNSAHIWNAVPERFIAPMVLAEKLRANVLKFAVSSISSFLEPT</sequence>
<evidence type="ECO:0000313" key="1">
    <source>
        <dbReference type="EMBL" id="CEL55813.1"/>
    </source>
</evidence>
<dbReference type="AlphaFoldDB" id="A0A0B7FHV9"/>
<proteinExistence type="predicted"/>
<evidence type="ECO:0000313" key="2">
    <source>
        <dbReference type="Proteomes" id="UP000059188"/>
    </source>
</evidence>
<dbReference type="EMBL" id="LN679101">
    <property type="protein sequence ID" value="CEL55813.1"/>
    <property type="molecule type" value="Genomic_DNA"/>
</dbReference>
<dbReference type="OrthoDB" id="3243230at2759"/>
<accession>A0A0B7FHV9</accession>
<name>A0A0B7FHV9_THACB</name>
<reference evidence="1 2" key="1">
    <citation type="submission" date="2014-11" db="EMBL/GenBank/DDBJ databases">
        <authorList>
            <person name="Wibberg Daniel"/>
        </authorList>
    </citation>
    <scope>NUCLEOTIDE SEQUENCE [LARGE SCALE GENOMIC DNA]</scope>
    <source>
        <strain evidence="1">Rhizoctonia solani AG1-IB 7/3/14</strain>
    </source>
</reference>
<keyword evidence="2" id="KW-1185">Reference proteome</keyword>